<protein>
    <submittedName>
        <fullName evidence="3">DUF4136 domain-containing protein</fullName>
    </submittedName>
</protein>
<feature type="chain" id="PRO_5015411785" evidence="1">
    <location>
        <begin position="25"/>
        <end position="177"/>
    </location>
</feature>
<keyword evidence="4" id="KW-1185">Reference proteome</keyword>
<dbReference type="PROSITE" id="PS51257">
    <property type="entry name" value="PROKAR_LIPOPROTEIN"/>
    <property type="match status" value="1"/>
</dbReference>
<dbReference type="EMBL" id="PYMJ01000011">
    <property type="protein sequence ID" value="PSU48162.1"/>
    <property type="molecule type" value="Genomic_DNA"/>
</dbReference>
<evidence type="ECO:0000256" key="1">
    <source>
        <dbReference type="SAM" id="SignalP"/>
    </source>
</evidence>
<dbReference type="Pfam" id="PF13590">
    <property type="entry name" value="DUF4136"/>
    <property type="match status" value="1"/>
</dbReference>
<dbReference type="RefSeq" id="WP_107243140.1">
    <property type="nucleotide sequence ID" value="NZ_PYMJ01000011.1"/>
</dbReference>
<dbReference type="Gene3D" id="3.30.160.670">
    <property type="match status" value="1"/>
</dbReference>
<evidence type="ECO:0000313" key="4">
    <source>
        <dbReference type="Proteomes" id="UP000240987"/>
    </source>
</evidence>
<evidence type="ECO:0000313" key="3">
    <source>
        <dbReference type="EMBL" id="PSU48162.1"/>
    </source>
</evidence>
<keyword evidence="1" id="KW-0732">Signal</keyword>
<comment type="caution">
    <text evidence="3">The sequence shown here is derived from an EMBL/GenBank/DDBJ whole genome shotgun (WGS) entry which is preliminary data.</text>
</comment>
<dbReference type="Proteomes" id="UP000240987">
    <property type="component" value="Unassembled WGS sequence"/>
</dbReference>
<dbReference type="AlphaFoldDB" id="A0A2T3JGS2"/>
<reference evidence="3 4" key="1">
    <citation type="submission" date="2018-01" db="EMBL/GenBank/DDBJ databases">
        <title>Whole genome sequencing of Histamine producing bacteria.</title>
        <authorList>
            <person name="Butler K."/>
        </authorList>
    </citation>
    <scope>NUCLEOTIDE SEQUENCE [LARGE SCALE GENOMIC DNA]</scope>
    <source>
        <strain evidence="3 4">JCM 12947</strain>
    </source>
</reference>
<dbReference type="OrthoDB" id="329837at2"/>
<feature type="signal peptide" evidence="1">
    <location>
        <begin position="1"/>
        <end position="24"/>
    </location>
</feature>
<organism evidence="3 4">
    <name type="scientific">Photobacterium frigidiphilum</name>
    <dbReference type="NCBI Taxonomy" id="264736"/>
    <lineage>
        <taxon>Bacteria</taxon>
        <taxon>Pseudomonadati</taxon>
        <taxon>Pseudomonadota</taxon>
        <taxon>Gammaproteobacteria</taxon>
        <taxon>Vibrionales</taxon>
        <taxon>Vibrionaceae</taxon>
        <taxon>Photobacterium</taxon>
    </lineage>
</organism>
<sequence>MLRFIKTFASMPLFSLLLVGCSSDVSTDFKANVNYSQFHTYEFAENTNKTATSLDAARVKDALNYQLTNKGLKLGTDKKIDLTVKYYIQAESELQSYGTSVGFGYGASNVGVGFSSPTRYRENRYGKLIVELIQNTSNQVVWRSISQRKLTDEMTPQSRVTFIDEQIHEMFKTYPPQ</sequence>
<evidence type="ECO:0000259" key="2">
    <source>
        <dbReference type="Pfam" id="PF13590"/>
    </source>
</evidence>
<feature type="domain" description="DUF4136" evidence="2">
    <location>
        <begin position="25"/>
        <end position="176"/>
    </location>
</feature>
<name>A0A2T3JGS2_9GAMM</name>
<accession>A0A2T3JGS2</accession>
<dbReference type="InterPro" id="IPR025411">
    <property type="entry name" value="DUF4136"/>
</dbReference>
<gene>
    <name evidence="3" type="ORF">C9J12_13200</name>
</gene>
<proteinExistence type="predicted"/>